<name>A0A7W9W7U8_ARMRO</name>
<dbReference type="AlphaFoldDB" id="A0A7W9W7U8"/>
<keyword evidence="1" id="KW-0472">Membrane</keyword>
<protein>
    <submittedName>
        <fullName evidence="2">Uncharacterized protein</fullName>
    </submittedName>
</protein>
<keyword evidence="1" id="KW-0812">Transmembrane</keyword>
<dbReference type="RefSeq" id="WP_184196955.1">
    <property type="nucleotide sequence ID" value="NZ_JACHGW010000002.1"/>
</dbReference>
<gene>
    <name evidence="2" type="ORF">HNQ39_002778</name>
</gene>
<feature type="transmembrane region" description="Helical" evidence="1">
    <location>
        <begin position="29"/>
        <end position="54"/>
    </location>
</feature>
<feature type="transmembrane region" description="Helical" evidence="1">
    <location>
        <begin position="242"/>
        <end position="261"/>
    </location>
</feature>
<comment type="caution">
    <text evidence="2">The sequence shown here is derived from an EMBL/GenBank/DDBJ whole genome shotgun (WGS) entry which is preliminary data.</text>
</comment>
<evidence type="ECO:0000313" key="3">
    <source>
        <dbReference type="Proteomes" id="UP000520814"/>
    </source>
</evidence>
<accession>A0A7W9W7U8</accession>
<dbReference type="EMBL" id="JACHGW010000002">
    <property type="protein sequence ID" value="MBB6050987.1"/>
    <property type="molecule type" value="Genomic_DNA"/>
</dbReference>
<feature type="transmembrane region" description="Helical" evidence="1">
    <location>
        <begin position="209"/>
        <end position="230"/>
    </location>
</feature>
<organism evidence="2 3">
    <name type="scientific">Armatimonas rosea</name>
    <dbReference type="NCBI Taxonomy" id="685828"/>
    <lineage>
        <taxon>Bacteria</taxon>
        <taxon>Bacillati</taxon>
        <taxon>Armatimonadota</taxon>
        <taxon>Armatimonadia</taxon>
        <taxon>Armatimonadales</taxon>
        <taxon>Armatimonadaceae</taxon>
        <taxon>Armatimonas</taxon>
    </lineage>
</organism>
<reference evidence="2 3" key="1">
    <citation type="submission" date="2020-08" db="EMBL/GenBank/DDBJ databases">
        <title>Genomic Encyclopedia of Type Strains, Phase IV (KMG-IV): sequencing the most valuable type-strain genomes for metagenomic binning, comparative biology and taxonomic classification.</title>
        <authorList>
            <person name="Goeker M."/>
        </authorList>
    </citation>
    <scope>NUCLEOTIDE SEQUENCE [LARGE SCALE GENOMIC DNA]</scope>
    <source>
        <strain evidence="2 3">DSM 23562</strain>
    </source>
</reference>
<feature type="transmembrane region" description="Helical" evidence="1">
    <location>
        <begin position="169"/>
        <end position="189"/>
    </location>
</feature>
<keyword evidence="3" id="KW-1185">Reference proteome</keyword>
<proteinExistence type="predicted"/>
<sequence length="326" mass="35514">MGMLFLGLLLGLVALFILTLVPNRLRKPLIAAVTLLSGCFYAVEFFLPTGAVVANNKQKAELIKKFGEQPSTPVAESEITVKLEPDALKKLQELPPSDARLVLKQLPTDAPKPLTADDVEKLTAQENFLTPRLQTASDVSNVLQAFAIGLGIWSLVSVHLRNIAMKRSGWGNSATLIAAIVLMALAHIGKEYVKEGPFKTLDDLLYNGLMKNLDATMFSIIAFYIVSAAYRAFRIRSLEATILLVAAALVMLGNVPIGQALTNWIPNDKLSVLTNLRLENIGQWILKKASSPATQAIDFGLGVGALATSLRLWLSLERGSYFEEEL</sequence>
<dbReference type="Proteomes" id="UP000520814">
    <property type="component" value="Unassembled WGS sequence"/>
</dbReference>
<evidence type="ECO:0000313" key="2">
    <source>
        <dbReference type="EMBL" id="MBB6050987.1"/>
    </source>
</evidence>
<keyword evidence="1" id="KW-1133">Transmembrane helix</keyword>
<evidence type="ECO:0000256" key="1">
    <source>
        <dbReference type="SAM" id="Phobius"/>
    </source>
</evidence>